<keyword evidence="2" id="KW-1185">Reference proteome</keyword>
<gene>
    <name evidence="1" type="ORF">L1987_06142</name>
</gene>
<evidence type="ECO:0000313" key="1">
    <source>
        <dbReference type="EMBL" id="KAI3824674.1"/>
    </source>
</evidence>
<proteinExistence type="predicted"/>
<accession>A0ACB9JXP2</accession>
<evidence type="ECO:0000313" key="2">
    <source>
        <dbReference type="Proteomes" id="UP001056120"/>
    </source>
</evidence>
<dbReference type="Proteomes" id="UP001056120">
    <property type="component" value="Linkage Group LG02"/>
</dbReference>
<sequence length="111" mass="12102">MGTKSRNLGIGGVRRRGTSSLSETADCFFKTPLSLDCVYCEDKFVGEDELAREDDPGGDGDDKLFLGVGGAGETEGEDVERWLWVAPAGRSPECILGWKLKNYVDEIGNLR</sequence>
<protein>
    <submittedName>
        <fullName evidence="1">Uncharacterized protein</fullName>
    </submittedName>
</protein>
<reference evidence="2" key="1">
    <citation type="journal article" date="2022" name="Mol. Ecol. Resour.">
        <title>The genomes of chicory, endive, great burdock and yacon provide insights into Asteraceae palaeo-polyploidization history and plant inulin production.</title>
        <authorList>
            <person name="Fan W."/>
            <person name="Wang S."/>
            <person name="Wang H."/>
            <person name="Wang A."/>
            <person name="Jiang F."/>
            <person name="Liu H."/>
            <person name="Zhao H."/>
            <person name="Xu D."/>
            <person name="Zhang Y."/>
        </authorList>
    </citation>
    <scope>NUCLEOTIDE SEQUENCE [LARGE SCALE GENOMIC DNA]</scope>
    <source>
        <strain evidence="2">cv. Yunnan</strain>
    </source>
</reference>
<reference evidence="1 2" key="2">
    <citation type="journal article" date="2022" name="Mol. Ecol. Resour.">
        <title>The genomes of chicory, endive, great burdock and yacon provide insights into Asteraceae paleo-polyploidization history and plant inulin production.</title>
        <authorList>
            <person name="Fan W."/>
            <person name="Wang S."/>
            <person name="Wang H."/>
            <person name="Wang A."/>
            <person name="Jiang F."/>
            <person name="Liu H."/>
            <person name="Zhao H."/>
            <person name="Xu D."/>
            <person name="Zhang Y."/>
        </authorList>
    </citation>
    <scope>NUCLEOTIDE SEQUENCE [LARGE SCALE GENOMIC DNA]</scope>
    <source>
        <strain evidence="2">cv. Yunnan</strain>
        <tissue evidence="1">Leaves</tissue>
    </source>
</reference>
<name>A0ACB9JXP2_9ASTR</name>
<comment type="caution">
    <text evidence="1">The sequence shown here is derived from an EMBL/GenBank/DDBJ whole genome shotgun (WGS) entry which is preliminary data.</text>
</comment>
<organism evidence="1 2">
    <name type="scientific">Smallanthus sonchifolius</name>
    <dbReference type="NCBI Taxonomy" id="185202"/>
    <lineage>
        <taxon>Eukaryota</taxon>
        <taxon>Viridiplantae</taxon>
        <taxon>Streptophyta</taxon>
        <taxon>Embryophyta</taxon>
        <taxon>Tracheophyta</taxon>
        <taxon>Spermatophyta</taxon>
        <taxon>Magnoliopsida</taxon>
        <taxon>eudicotyledons</taxon>
        <taxon>Gunneridae</taxon>
        <taxon>Pentapetalae</taxon>
        <taxon>asterids</taxon>
        <taxon>campanulids</taxon>
        <taxon>Asterales</taxon>
        <taxon>Asteraceae</taxon>
        <taxon>Asteroideae</taxon>
        <taxon>Heliantheae alliance</taxon>
        <taxon>Millerieae</taxon>
        <taxon>Smallanthus</taxon>
    </lineage>
</organism>
<dbReference type="EMBL" id="CM042019">
    <property type="protein sequence ID" value="KAI3824674.1"/>
    <property type="molecule type" value="Genomic_DNA"/>
</dbReference>